<sequence length="239" mass="25384">MFQKVQISPSILSADLCNLEKEIKAIEAAGASMVHVDVMDGHFVPNLTFGLPLVKRLREITDLTLDVHLMISNPVEFAERYLDAGADILTAHIEAGTPDELVTFARKVHAAGKKAGVALRPSTKPEAIDDVIESFDMVLPMSVEPGFSGQKFQPSVIDAMAEICAIAAAHNCKPLMQADGGVGVGTAQKVCTSGADVLVCGNACFCAEDYSKAISAIKVDAELGRTAGLKKQELLAQYL</sequence>
<reference evidence="15" key="1">
    <citation type="submission" date="2023-07" db="EMBL/GenBank/DDBJ databases">
        <title>Between Cages and Wild: Unraveling the Impact of Captivity on Animal Microbiomes and Antimicrobial Resistance.</title>
        <authorList>
            <person name="Schmartz G.P."/>
            <person name="Rehner J."/>
            <person name="Schuff M.J."/>
            <person name="Becker S.L."/>
            <person name="Kravczyk M."/>
            <person name="Gurevich A."/>
            <person name="Francke R."/>
            <person name="Mueller R."/>
            <person name="Keller V."/>
            <person name="Keller A."/>
        </authorList>
    </citation>
    <scope>NUCLEOTIDE SEQUENCE</scope>
    <source>
        <strain evidence="15">S12M_St_49</strain>
    </source>
</reference>
<evidence type="ECO:0000256" key="8">
    <source>
        <dbReference type="ARBA" id="ARBA00022723"/>
    </source>
</evidence>
<evidence type="ECO:0000256" key="14">
    <source>
        <dbReference type="PIRSR" id="PIRSR001461-3"/>
    </source>
</evidence>
<feature type="binding site" evidence="10 13">
    <location>
        <position position="35"/>
    </location>
    <ligand>
        <name>a divalent metal cation</name>
        <dbReference type="ChEBI" id="CHEBI:60240"/>
    </ligand>
</feature>
<feature type="binding site" evidence="14">
    <location>
        <position position="181"/>
    </location>
    <ligand>
        <name>substrate</name>
    </ligand>
</feature>
<organism evidence="15 16">
    <name type="scientific">Phoenicibacter congonensis</name>
    <dbReference type="NCBI Taxonomy" id="1944646"/>
    <lineage>
        <taxon>Bacteria</taxon>
        <taxon>Bacillati</taxon>
        <taxon>Actinomycetota</taxon>
        <taxon>Coriobacteriia</taxon>
        <taxon>Eggerthellales</taxon>
        <taxon>Eggerthellaceae</taxon>
        <taxon>Phoenicibacter</taxon>
    </lineage>
</organism>
<dbReference type="AlphaFoldDB" id="A0AA43RJZ5"/>
<evidence type="ECO:0000256" key="6">
    <source>
        <dbReference type="ARBA" id="ARBA00009541"/>
    </source>
</evidence>
<feature type="binding site" evidence="10 14">
    <location>
        <begin position="146"/>
        <end position="149"/>
    </location>
    <ligand>
        <name>substrate</name>
    </ligand>
</feature>
<feature type="binding site" evidence="10 14">
    <location>
        <position position="68"/>
    </location>
    <ligand>
        <name>substrate</name>
    </ligand>
</feature>
<evidence type="ECO:0000256" key="5">
    <source>
        <dbReference type="ARBA" id="ARBA00001954"/>
    </source>
</evidence>
<dbReference type="InterPro" id="IPR013785">
    <property type="entry name" value="Aldolase_TIM"/>
</dbReference>
<evidence type="ECO:0000256" key="2">
    <source>
        <dbReference type="ARBA" id="ARBA00001936"/>
    </source>
</evidence>
<comment type="pathway">
    <text evidence="10">Carbohydrate degradation.</text>
</comment>
<evidence type="ECO:0000256" key="9">
    <source>
        <dbReference type="ARBA" id="ARBA00023235"/>
    </source>
</evidence>
<dbReference type="PIRSF" id="PIRSF001461">
    <property type="entry name" value="RPE"/>
    <property type="match status" value="1"/>
</dbReference>
<dbReference type="NCBIfam" id="NF004076">
    <property type="entry name" value="PRK05581.1-4"/>
    <property type="match status" value="1"/>
</dbReference>
<gene>
    <name evidence="10 15" type="primary">rpe</name>
    <name evidence="15" type="ORF">Q3982_04605</name>
</gene>
<keyword evidence="16" id="KW-1185">Reference proteome</keyword>
<evidence type="ECO:0000256" key="1">
    <source>
        <dbReference type="ARBA" id="ARBA00001782"/>
    </source>
</evidence>
<comment type="cofactor">
    <cofactor evidence="5">
        <name>Fe(2+)</name>
        <dbReference type="ChEBI" id="CHEBI:29033"/>
    </cofactor>
</comment>
<feature type="active site" description="Proton donor" evidence="10 12">
    <location>
        <position position="179"/>
    </location>
</feature>
<dbReference type="InterPro" id="IPR026019">
    <property type="entry name" value="Ribul_P_3_epim"/>
</dbReference>
<dbReference type="GO" id="GO:0046872">
    <property type="term" value="F:metal ion binding"/>
    <property type="evidence" value="ECO:0007669"/>
    <property type="project" value="UniProtKB-UniRule"/>
</dbReference>
<dbReference type="SUPFAM" id="SSF51366">
    <property type="entry name" value="Ribulose-phoshate binding barrel"/>
    <property type="match status" value="1"/>
</dbReference>
<comment type="caution">
    <text evidence="10">Lacks conserved residue(s) required for the propagation of feature annotation.</text>
</comment>
<dbReference type="PANTHER" id="PTHR11749">
    <property type="entry name" value="RIBULOSE-5-PHOSPHATE-3-EPIMERASE"/>
    <property type="match status" value="1"/>
</dbReference>
<feature type="active site" description="Proton acceptor" evidence="10 12">
    <location>
        <position position="37"/>
    </location>
</feature>
<feature type="binding site" evidence="10 13">
    <location>
        <position position="179"/>
    </location>
    <ligand>
        <name>a divalent metal cation</name>
        <dbReference type="ChEBI" id="CHEBI:60240"/>
    </ligand>
</feature>
<feature type="binding site" evidence="10 14">
    <location>
        <position position="10"/>
    </location>
    <ligand>
        <name>substrate</name>
    </ligand>
</feature>
<evidence type="ECO:0000313" key="15">
    <source>
        <dbReference type="EMBL" id="MDO4841940.1"/>
    </source>
</evidence>
<dbReference type="PROSITE" id="PS01085">
    <property type="entry name" value="RIBUL_P_3_EPIMER_1"/>
    <property type="match status" value="1"/>
</dbReference>
<keyword evidence="13" id="KW-0170">Cobalt</keyword>
<dbReference type="CDD" id="cd00429">
    <property type="entry name" value="RPE"/>
    <property type="match status" value="1"/>
</dbReference>
<keyword evidence="10 11" id="KW-0119">Carbohydrate metabolism</keyword>
<evidence type="ECO:0000256" key="4">
    <source>
        <dbReference type="ARBA" id="ARBA00001947"/>
    </source>
</evidence>
<dbReference type="HAMAP" id="MF_02227">
    <property type="entry name" value="RPE"/>
    <property type="match status" value="1"/>
</dbReference>
<comment type="function">
    <text evidence="10">Catalyzes the reversible epimerization of D-ribulose 5-phosphate to D-xylulose 5-phosphate.</text>
</comment>
<evidence type="ECO:0000313" key="16">
    <source>
        <dbReference type="Proteomes" id="UP001168575"/>
    </source>
</evidence>
<dbReference type="InterPro" id="IPR000056">
    <property type="entry name" value="Ribul_P_3_epim-like"/>
</dbReference>
<dbReference type="GO" id="GO:0019323">
    <property type="term" value="P:pentose catabolic process"/>
    <property type="evidence" value="ECO:0007669"/>
    <property type="project" value="UniProtKB-UniRule"/>
</dbReference>
<keyword evidence="8 10" id="KW-0479">Metal-binding</keyword>
<dbReference type="Gene3D" id="3.20.20.70">
    <property type="entry name" value="Aldolase class I"/>
    <property type="match status" value="1"/>
</dbReference>
<comment type="similarity">
    <text evidence="6 10 11">Belongs to the ribulose-phosphate 3-epimerase family.</text>
</comment>
<evidence type="ECO:0000256" key="3">
    <source>
        <dbReference type="ARBA" id="ARBA00001941"/>
    </source>
</evidence>
<protein>
    <recommendedName>
        <fullName evidence="7 10">Ribulose-phosphate 3-epimerase</fullName>
        <ecNumber evidence="7 10">5.1.3.1</ecNumber>
    </recommendedName>
</protein>
<dbReference type="Proteomes" id="UP001168575">
    <property type="component" value="Unassembled WGS sequence"/>
</dbReference>
<dbReference type="Pfam" id="PF00834">
    <property type="entry name" value="Ribul_P_3_epim"/>
    <property type="match status" value="1"/>
</dbReference>
<keyword evidence="13" id="KW-0862">Zinc</keyword>
<feature type="binding site" evidence="10">
    <location>
        <begin position="179"/>
        <end position="181"/>
    </location>
    <ligand>
        <name>substrate</name>
    </ligand>
</feature>
<evidence type="ECO:0000256" key="7">
    <source>
        <dbReference type="ARBA" id="ARBA00013188"/>
    </source>
</evidence>
<proteinExistence type="inferred from homology"/>
<dbReference type="EMBL" id="JAUMVS010000068">
    <property type="protein sequence ID" value="MDO4841940.1"/>
    <property type="molecule type" value="Genomic_DNA"/>
</dbReference>
<keyword evidence="13" id="KW-0464">Manganese</keyword>
<dbReference type="GO" id="GO:0005737">
    <property type="term" value="C:cytoplasm"/>
    <property type="evidence" value="ECO:0007669"/>
    <property type="project" value="UniProtKB-ARBA"/>
</dbReference>
<comment type="catalytic activity">
    <reaction evidence="1 10 11">
        <text>D-ribulose 5-phosphate = D-xylulose 5-phosphate</text>
        <dbReference type="Rhea" id="RHEA:13677"/>
        <dbReference type="ChEBI" id="CHEBI:57737"/>
        <dbReference type="ChEBI" id="CHEBI:58121"/>
        <dbReference type="EC" id="5.1.3.1"/>
    </reaction>
</comment>
<dbReference type="GO" id="GO:0004750">
    <property type="term" value="F:D-ribulose-phosphate 3-epimerase activity"/>
    <property type="evidence" value="ECO:0007669"/>
    <property type="project" value="UniProtKB-UniRule"/>
</dbReference>
<evidence type="ECO:0000256" key="11">
    <source>
        <dbReference type="PIRNR" id="PIRNR001461"/>
    </source>
</evidence>
<dbReference type="NCBIfam" id="TIGR01163">
    <property type="entry name" value="rpe"/>
    <property type="match status" value="1"/>
</dbReference>
<comment type="cofactor">
    <cofactor evidence="4">
        <name>Zn(2+)</name>
        <dbReference type="ChEBI" id="CHEBI:29105"/>
    </cofactor>
</comment>
<dbReference type="InterPro" id="IPR011060">
    <property type="entry name" value="RibuloseP-bd_barrel"/>
</dbReference>
<comment type="cofactor">
    <cofactor evidence="10 13">
        <name>a divalent metal cation</name>
        <dbReference type="ChEBI" id="CHEBI:60240"/>
    </cofactor>
    <text evidence="10 13">Binds 1 divalent metal cation per subunit.</text>
</comment>
<keyword evidence="9 10" id="KW-0413">Isomerase</keyword>
<evidence type="ECO:0000256" key="13">
    <source>
        <dbReference type="PIRSR" id="PIRSR001461-2"/>
    </source>
</evidence>
<dbReference type="EC" id="5.1.3.1" evidence="7 10"/>
<comment type="cofactor">
    <cofactor evidence="2">
        <name>Mn(2+)</name>
        <dbReference type="ChEBI" id="CHEBI:29035"/>
    </cofactor>
</comment>
<comment type="caution">
    <text evidence="15">The sequence shown here is derived from an EMBL/GenBank/DDBJ whole genome shotgun (WGS) entry which is preliminary data.</text>
</comment>
<dbReference type="FunFam" id="3.20.20.70:FF:000004">
    <property type="entry name" value="Ribulose-phosphate 3-epimerase"/>
    <property type="match status" value="1"/>
</dbReference>
<evidence type="ECO:0000256" key="12">
    <source>
        <dbReference type="PIRSR" id="PIRSR001461-1"/>
    </source>
</evidence>
<accession>A0AA43RJZ5</accession>
<name>A0AA43RJZ5_9ACTN</name>
<dbReference type="GO" id="GO:0006098">
    <property type="term" value="P:pentose-phosphate shunt"/>
    <property type="evidence" value="ECO:0007669"/>
    <property type="project" value="UniProtKB-UniRule"/>
</dbReference>
<feature type="binding site" evidence="10 13">
    <location>
        <position position="37"/>
    </location>
    <ligand>
        <name>a divalent metal cation</name>
        <dbReference type="ChEBI" id="CHEBI:60240"/>
    </ligand>
</feature>
<feature type="binding site" evidence="10 13">
    <location>
        <position position="68"/>
    </location>
    <ligand>
        <name>a divalent metal cation</name>
        <dbReference type="ChEBI" id="CHEBI:60240"/>
    </ligand>
</feature>
<evidence type="ECO:0000256" key="10">
    <source>
        <dbReference type="HAMAP-Rule" id="MF_02227"/>
    </source>
</evidence>
<comment type="cofactor">
    <cofactor evidence="3">
        <name>Co(2+)</name>
        <dbReference type="ChEBI" id="CHEBI:48828"/>
    </cofactor>
</comment>